<evidence type="ECO:0000313" key="7">
    <source>
        <dbReference type="Proteomes" id="UP001642360"/>
    </source>
</evidence>
<dbReference type="PANTHER" id="PTHR46172:SF1">
    <property type="entry name" value="DNA POLYMERASE EPSILON SUBUNIT 3"/>
    <property type="match status" value="1"/>
</dbReference>
<evidence type="ECO:0000259" key="4">
    <source>
        <dbReference type="Pfam" id="PF00808"/>
    </source>
</evidence>
<evidence type="ECO:0000256" key="1">
    <source>
        <dbReference type="ARBA" id="ARBA00004123"/>
    </source>
</evidence>
<evidence type="ECO:0000313" key="5">
    <source>
        <dbReference type="EMBL" id="CAK9171329.1"/>
    </source>
</evidence>
<dbReference type="CDD" id="cd22928">
    <property type="entry name" value="HFD_POLE3_DPB4"/>
    <property type="match status" value="1"/>
</dbReference>
<sequence length="155" mass="17573">MTEKEKQKVVAETEELPKTIVRRLVKDKLSQLSKEGDVSVLREALQAFSESSRIFIHYLSATANDICKESKRQTINAEDVFKALEEIEFSEFVGPLRSSLEEFRRKNAGRRSGSSKAKEAKKNSKQKDTSMENGSESNQNEDESNEVRDDAPDND</sequence>
<dbReference type="AlphaFoldDB" id="A0ABC8UE45"/>
<dbReference type="EMBL" id="CAUOFW020007113">
    <property type="protein sequence ID" value="CAK9177661.1"/>
    <property type="molecule type" value="Genomic_DNA"/>
</dbReference>
<organism evidence="6 7">
    <name type="scientific">Ilex paraguariensis</name>
    <name type="common">yerba mate</name>
    <dbReference type="NCBI Taxonomy" id="185542"/>
    <lineage>
        <taxon>Eukaryota</taxon>
        <taxon>Viridiplantae</taxon>
        <taxon>Streptophyta</taxon>
        <taxon>Embryophyta</taxon>
        <taxon>Tracheophyta</taxon>
        <taxon>Spermatophyta</taxon>
        <taxon>Magnoliopsida</taxon>
        <taxon>eudicotyledons</taxon>
        <taxon>Gunneridae</taxon>
        <taxon>Pentapetalae</taxon>
        <taxon>asterids</taxon>
        <taxon>campanulids</taxon>
        <taxon>Aquifoliales</taxon>
        <taxon>Aquifoliaceae</taxon>
        <taxon>Ilex</taxon>
    </lineage>
</organism>
<dbReference type="Proteomes" id="UP001642360">
    <property type="component" value="Unassembled WGS sequence"/>
</dbReference>
<evidence type="ECO:0000256" key="3">
    <source>
        <dbReference type="SAM" id="MobiDB-lite"/>
    </source>
</evidence>
<feature type="region of interest" description="Disordered" evidence="3">
    <location>
        <begin position="103"/>
        <end position="155"/>
    </location>
</feature>
<dbReference type="GO" id="GO:0005634">
    <property type="term" value="C:nucleus"/>
    <property type="evidence" value="ECO:0007669"/>
    <property type="project" value="UniProtKB-SubCell"/>
</dbReference>
<accession>A0ABC8UE45</accession>
<dbReference type="InterPro" id="IPR051377">
    <property type="entry name" value="DNA_Pol-Epsilon_Subunit"/>
</dbReference>
<dbReference type="Gene3D" id="1.10.20.10">
    <property type="entry name" value="Histone, subunit A"/>
    <property type="match status" value="1"/>
</dbReference>
<proteinExistence type="predicted"/>
<reference evidence="6 7" key="1">
    <citation type="submission" date="2024-02" db="EMBL/GenBank/DDBJ databases">
        <authorList>
            <person name="Vignale AGUSTIN F."/>
            <person name="Sosa J E."/>
            <person name="Modenutti C."/>
        </authorList>
    </citation>
    <scope>NUCLEOTIDE SEQUENCE [LARGE SCALE GENOMIC DNA]</scope>
</reference>
<dbReference type="InterPro" id="IPR009072">
    <property type="entry name" value="Histone-fold"/>
</dbReference>
<feature type="domain" description="Transcription factor CBF/NF-Y/archaeal histone" evidence="4">
    <location>
        <begin position="15"/>
        <end position="84"/>
    </location>
</feature>
<keyword evidence="7" id="KW-1185">Reference proteome</keyword>
<dbReference type="Pfam" id="PF00808">
    <property type="entry name" value="CBFD_NFYB_HMF"/>
    <property type="match status" value="1"/>
</dbReference>
<evidence type="ECO:0000313" key="6">
    <source>
        <dbReference type="EMBL" id="CAK9177661.1"/>
    </source>
</evidence>
<dbReference type="PANTHER" id="PTHR46172">
    <property type="entry name" value="DNA POLYMERASE EPSILON SUBUNIT 3"/>
    <property type="match status" value="1"/>
</dbReference>
<name>A0ABC8UE45_9AQUA</name>
<protein>
    <recommendedName>
        <fullName evidence="4">Transcription factor CBF/NF-Y/archaeal histone domain-containing protein</fullName>
    </recommendedName>
</protein>
<gene>
    <name evidence="5" type="ORF">ILEXP_LOCUS40883</name>
    <name evidence="6" type="ORF">ILEXP_LOCUS47581</name>
</gene>
<feature type="compositionally biased region" description="Basic and acidic residues" evidence="3">
    <location>
        <begin position="116"/>
        <end position="130"/>
    </location>
</feature>
<dbReference type="EMBL" id="CAUOFW020005713">
    <property type="protein sequence ID" value="CAK9171329.1"/>
    <property type="molecule type" value="Genomic_DNA"/>
</dbReference>
<feature type="compositionally biased region" description="Basic and acidic residues" evidence="3">
    <location>
        <begin position="145"/>
        <end position="155"/>
    </location>
</feature>
<keyword evidence="2" id="KW-0539">Nucleus</keyword>
<dbReference type="SUPFAM" id="SSF47113">
    <property type="entry name" value="Histone-fold"/>
    <property type="match status" value="1"/>
</dbReference>
<evidence type="ECO:0000256" key="2">
    <source>
        <dbReference type="ARBA" id="ARBA00023242"/>
    </source>
</evidence>
<comment type="subcellular location">
    <subcellularLocation>
        <location evidence="1">Nucleus</location>
    </subcellularLocation>
</comment>
<comment type="caution">
    <text evidence="6">The sequence shown here is derived from an EMBL/GenBank/DDBJ whole genome shotgun (WGS) entry which is preliminary data.</text>
</comment>
<dbReference type="InterPro" id="IPR003958">
    <property type="entry name" value="CBFA_NFYB_domain"/>
</dbReference>